<protein>
    <submittedName>
        <fullName evidence="1">Uncharacterized protein</fullName>
    </submittedName>
</protein>
<name>X6NGM3_RETFI</name>
<sequence>MKIDCLKMIIGGGGGSLENYRIIQSKFKFWNTTGEPQRFRTFVYEMIKHSNQFINLHPLEHATSLTASLSTFFGSDIHFVGRVEKFSEHWKILSQIDKCKDFVPYTNDMKIAHHMHLNGVHSPMPQRWTLDPLYVKWLSLDTLNVTESTKTQLPAYRAIDQDLFNAIVEHYWQDYVCFNYDYNYPSLNLTYTGRLSKD</sequence>
<dbReference type="EMBL" id="ASPP01008725">
    <property type="protein sequence ID" value="ETO25146.1"/>
    <property type="molecule type" value="Genomic_DNA"/>
</dbReference>
<keyword evidence="2" id="KW-1185">Reference proteome</keyword>
<dbReference type="Proteomes" id="UP000023152">
    <property type="component" value="Unassembled WGS sequence"/>
</dbReference>
<organism evidence="1 2">
    <name type="scientific">Reticulomyxa filosa</name>
    <dbReference type="NCBI Taxonomy" id="46433"/>
    <lineage>
        <taxon>Eukaryota</taxon>
        <taxon>Sar</taxon>
        <taxon>Rhizaria</taxon>
        <taxon>Retaria</taxon>
        <taxon>Foraminifera</taxon>
        <taxon>Monothalamids</taxon>
        <taxon>Reticulomyxidae</taxon>
        <taxon>Reticulomyxa</taxon>
    </lineage>
</organism>
<evidence type="ECO:0000313" key="2">
    <source>
        <dbReference type="Proteomes" id="UP000023152"/>
    </source>
</evidence>
<proteinExistence type="predicted"/>
<reference evidence="1 2" key="1">
    <citation type="journal article" date="2013" name="Curr. Biol.">
        <title>The Genome of the Foraminiferan Reticulomyxa filosa.</title>
        <authorList>
            <person name="Glockner G."/>
            <person name="Hulsmann N."/>
            <person name="Schleicher M."/>
            <person name="Noegel A.A."/>
            <person name="Eichinger L."/>
            <person name="Gallinger C."/>
            <person name="Pawlowski J."/>
            <person name="Sierra R."/>
            <person name="Euteneuer U."/>
            <person name="Pillet L."/>
            <person name="Moustafa A."/>
            <person name="Platzer M."/>
            <person name="Groth M."/>
            <person name="Szafranski K."/>
            <person name="Schliwa M."/>
        </authorList>
    </citation>
    <scope>NUCLEOTIDE SEQUENCE [LARGE SCALE GENOMIC DNA]</scope>
</reference>
<comment type="caution">
    <text evidence="1">The sequence shown here is derived from an EMBL/GenBank/DDBJ whole genome shotgun (WGS) entry which is preliminary data.</text>
</comment>
<dbReference type="AlphaFoldDB" id="X6NGM3"/>
<evidence type="ECO:0000313" key="1">
    <source>
        <dbReference type="EMBL" id="ETO25146.1"/>
    </source>
</evidence>
<accession>X6NGM3</accession>
<gene>
    <name evidence="1" type="ORF">RFI_11996</name>
</gene>